<reference evidence="1" key="1">
    <citation type="journal article" date="2014" name="Front. Microbiol.">
        <title>High frequency of phylogenetically diverse reductive dehalogenase-homologous genes in deep subseafloor sedimentary metagenomes.</title>
        <authorList>
            <person name="Kawai M."/>
            <person name="Futagami T."/>
            <person name="Toyoda A."/>
            <person name="Takaki Y."/>
            <person name="Nishi S."/>
            <person name="Hori S."/>
            <person name="Arai W."/>
            <person name="Tsubouchi T."/>
            <person name="Morono Y."/>
            <person name="Uchiyama I."/>
            <person name="Ito T."/>
            <person name="Fujiyama A."/>
            <person name="Inagaki F."/>
            <person name="Takami H."/>
        </authorList>
    </citation>
    <scope>NUCLEOTIDE SEQUENCE</scope>
    <source>
        <strain evidence="1">Expedition CK06-06</strain>
    </source>
</reference>
<organism evidence="1">
    <name type="scientific">marine sediment metagenome</name>
    <dbReference type="NCBI Taxonomy" id="412755"/>
    <lineage>
        <taxon>unclassified sequences</taxon>
        <taxon>metagenomes</taxon>
        <taxon>ecological metagenomes</taxon>
    </lineage>
</organism>
<accession>X0XEY5</accession>
<evidence type="ECO:0000313" key="1">
    <source>
        <dbReference type="EMBL" id="GAG41764.1"/>
    </source>
</evidence>
<proteinExistence type="predicted"/>
<sequence length="174" mass="19034">LLTQAETHELQHHISRTKGQAYQIIGTVDLDSTDTSPTILHLRNISQTRFCIITFYRFQSASLGGGLAIPNSNNYFQFGTGTTYVSGGATATPVNSNFASANTAEVTAFTDNPSTSGTFTELDRYYTNDNTQERFEKQGSIILGTNDALEVRFVGDNDSGAVYTRVTFLMTAFD</sequence>
<protein>
    <recommendedName>
        <fullName evidence="2">DUF5689 domain-containing protein</fullName>
    </recommendedName>
</protein>
<dbReference type="AlphaFoldDB" id="X0XEY5"/>
<name>X0XEY5_9ZZZZ</name>
<dbReference type="EMBL" id="BARS01042482">
    <property type="protein sequence ID" value="GAG41764.1"/>
    <property type="molecule type" value="Genomic_DNA"/>
</dbReference>
<feature type="non-terminal residue" evidence="1">
    <location>
        <position position="1"/>
    </location>
</feature>
<gene>
    <name evidence="1" type="ORF">S01H1_64453</name>
</gene>
<comment type="caution">
    <text evidence="1">The sequence shown here is derived from an EMBL/GenBank/DDBJ whole genome shotgun (WGS) entry which is preliminary data.</text>
</comment>
<evidence type="ECO:0008006" key="2">
    <source>
        <dbReference type="Google" id="ProtNLM"/>
    </source>
</evidence>